<organism evidence="1 2">
    <name type="scientific">Mucilaginibacter angelicae</name>
    <dbReference type="NCBI Taxonomy" id="869718"/>
    <lineage>
        <taxon>Bacteria</taxon>
        <taxon>Pseudomonadati</taxon>
        <taxon>Bacteroidota</taxon>
        <taxon>Sphingobacteriia</taxon>
        <taxon>Sphingobacteriales</taxon>
        <taxon>Sphingobacteriaceae</taxon>
        <taxon>Mucilaginibacter</taxon>
    </lineage>
</organism>
<protein>
    <submittedName>
        <fullName evidence="1">Uncharacterized protein</fullName>
    </submittedName>
</protein>
<name>A0ABV6LHR3_9SPHI</name>
<dbReference type="Proteomes" id="UP001589828">
    <property type="component" value="Unassembled WGS sequence"/>
</dbReference>
<reference evidence="1 2" key="1">
    <citation type="submission" date="2024-09" db="EMBL/GenBank/DDBJ databases">
        <authorList>
            <person name="Sun Q."/>
            <person name="Mori K."/>
        </authorList>
    </citation>
    <scope>NUCLEOTIDE SEQUENCE [LARGE SCALE GENOMIC DNA]</scope>
    <source>
        <strain evidence="1 2">NCAIM B.02415</strain>
    </source>
</reference>
<gene>
    <name evidence="1" type="ORF">ACFFGT_32635</name>
</gene>
<dbReference type="EMBL" id="JBHLTS010000080">
    <property type="protein sequence ID" value="MFC0519006.1"/>
    <property type="molecule type" value="Genomic_DNA"/>
</dbReference>
<keyword evidence="2" id="KW-1185">Reference proteome</keyword>
<sequence>MKLPIFQFTYGLNKGKFGFVFPGESDVEVQTFFFAIALPIGFTNERPNYERINDALFYNEFYFPVDLDGEYKEVYGEIKAPFDFDEGSENIISFTATNGSSIDFDIDLYNLKSFYRLKGIKIRNLYRYVGKYQKGIYNNCLFLPLTLRNFDTLNSYFNNDKGIFVGYTNNFGEFDELGLRG</sequence>
<evidence type="ECO:0000313" key="1">
    <source>
        <dbReference type="EMBL" id="MFC0519006.1"/>
    </source>
</evidence>
<accession>A0ABV6LHR3</accession>
<proteinExistence type="predicted"/>
<comment type="caution">
    <text evidence="1">The sequence shown here is derived from an EMBL/GenBank/DDBJ whole genome shotgun (WGS) entry which is preliminary data.</text>
</comment>
<dbReference type="RefSeq" id="WP_377026707.1">
    <property type="nucleotide sequence ID" value="NZ_JBHLTS010000080.1"/>
</dbReference>
<evidence type="ECO:0000313" key="2">
    <source>
        <dbReference type="Proteomes" id="UP001589828"/>
    </source>
</evidence>